<dbReference type="EMBL" id="VOUQ01000008">
    <property type="protein sequence ID" value="TXE32343.1"/>
    <property type="molecule type" value="Genomic_DNA"/>
</dbReference>
<organism evidence="2 3">
    <name type="scientific">Serratia marcescens</name>
    <dbReference type="NCBI Taxonomy" id="615"/>
    <lineage>
        <taxon>Bacteria</taxon>
        <taxon>Pseudomonadati</taxon>
        <taxon>Pseudomonadota</taxon>
        <taxon>Gammaproteobacteria</taxon>
        <taxon>Enterobacterales</taxon>
        <taxon>Yersiniaceae</taxon>
        <taxon>Serratia</taxon>
    </lineage>
</organism>
<comment type="caution">
    <text evidence="2">The sequence shown here is derived from an EMBL/GenBank/DDBJ whole genome shotgun (WGS) entry which is preliminary data.</text>
</comment>
<name>A0A5C7CA57_SERMA</name>
<evidence type="ECO:0000313" key="2">
    <source>
        <dbReference type="EMBL" id="TXE32343.1"/>
    </source>
</evidence>
<feature type="region of interest" description="Disordered" evidence="1">
    <location>
        <begin position="130"/>
        <end position="165"/>
    </location>
</feature>
<dbReference type="RefSeq" id="WP_147881848.1">
    <property type="nucleotide sequence ID" value="NZ_VOUQ01000008.1"/>
</dbReference>
<dbReference type="Proteomes" id="UP000321126">
    <property type="component" value="Unassembled WGS sequence"/>
</dbReference>
<sequence length="184" mass="19586">MTIIMLALDGEGIPLKDIKVSPKMTIETKDKSGQSSSTTQSENGIKAKELSVSGLVDFKDKALLSRIFSLAEAKDSGGAGRRYRIASPVAQAINMKQGMFTGTIEATEQTDKLAWQVSFTLTEQLSTAEKAKGRKAANAPASTTKTQTAAGTAAAQSDDADEQEKELTGFEKILKRVDDQLGAL</sequence>
<dbReference type="Pfam" id="PF25759">
    <property type="entry name" value="HP1_ORF34"/>
    <property type="match status" value="1"/>
</dbReference>
<gene>
    <name evidence="2" type="ORF">FOT62_16440</name>
</gene>
<evidence type="ECO:0000313" key="3">
    <source>
        <dbReference type="Proteomes" id="UP000321126"/>
    </source>
</evidence>
<dbReference type="AlphaFoldDB" id="A0A5C7CA57"/>
<protein>
    <submittedName>
        <fullName evidence="2">Uncharacterized protein</fullName>
    </submittedName>
</protein>
<accession>A0A5C7CA57</accession>
<proteinExistence type="predicted"/>
<evidence type="ECO:0000256" key="1">
    <source>
        <dbReference type="SAM" id="MobiDB-lite"/>
    </source>
</evidence>
<reference evidence="2 3" key="1">
    <citation type="submission" date="2019-07" db="EMBL/GenBank/DDBJ databases">
        <title>Serratia strains were isolated from fresh produce.</title>
        <authorList>
            <person name="Cho G.-S."/>
            <person name="Stein M."/>
            <person name="Lee W."/>
            <person name="Suh S.H."/>
            <person name="Franz C.M.A.P."/>
        </authorList>
    </citation>
    <scope>NUCLEOTIDE SEQUENCE [LARGE SCALE GENOMIC DNA]</scope>
    <source>
        <strain evidence="2 3">S16</strain>
    </source>
</reference>
<dbReference type="InterPro" id="IPR057869">
    <property type="entry name" value="HP1_YO34"/>
</dbReference>
<feature type="compositionally biased region" description="Low complexity" evidence="1">
    <location>
        <begin position="141"/>
        <end position="157"/>
    </location>
</feature>